<evidence type="ECO:0000256" key="11">
    <source>
        <dbReference type="SAM" id="MobiDB-lite"/>
    </source>
</evidence>
<dbReference type="InterPro" id="IPR044742">
    <property type="entry name" value="DEAD/DEAH_RhlB"/>
</dbReference>
<dbReference type="CDD" id="cd18787">
    <property type="entry name" value="SF2_C_DEAD"/>
    <property type="match status" value="1"/>
</dbReference>
<dbReference type="InterPro" id="IPR050547">
    <property type="entry name" value="DEAD_box_RNA_helicases"/>
</dbReference>
<dbReference type="Pfam" id="PF00270">
    <property type="entry name" value="DEAD"/>
    <property type="match status" value="1"/>
</dbReference>
<evidence type="ECO:0000259" key="13">
    <source>
        <dbReference type="PROSITE" id="PS51194"/>
    </source>
</evidence>
<evidence type="ECO:0000313" key="15">
    <source>
        <dbReference type="EMBL" id="SPD92076.1"/>
    </source>
</evidence>
<evidence type="ECO:0000313" key="16">
    <source>
        <dbReference type="EMBL" id="SPE07355.1"/>
    </source>
</evidence>
<dbReference type="GO" id="GO:0005524">
    <property type="term" value="F:ATP binding"/>
    <property type="evidence" value="ECO:0007669"/>
    <property type="project" value="UniProtKB-UniRule"/>
</dbReference>
<dbReference type="InterPro" id="IPR001650">
    <property type="entry name" value="Helicase_C-like"/>
</dbReference>
<dbReference type="SMART" id="SM00490">
    <property type="entry name" value="HELICc"/>
    <property type="match status" value="1"/>
</dbReference>
<accession>A0A2N9KB90</accession>
<comment type="similarity">
    <text evidence="9">Belongs to the DEAD box helicase family. CshA subfamily.</text>
</comment>
<feature type="region of interest" description="Disordered" evidence="11">
    <location>
        <begin position="428"/>
        <end position="527"/>
    </location>
</feature>
<dbReference type="Pfam" id="PF00271">
    <property type="entry name" value="Helicase_C"/>
    <property type="match status" value="1"/>
</dbReference>
<evidence type="ECO:0000313" key="17">
    <source>
        <dbReference type="Proteomes" id="UP000237923"/>
    </source>
</evidence>
<evidence type="ECO:0000256" key="1">
    <source>
        <dbReference type="ARBA" id="ARBA00022490"/>
    </source>
</evidence>
<evidence type="ECO:0000256" key="3">
    <source>
        <dbReference type="ARBA" id="ARBA00022801"/>
    </source>
</evidence>
<dbReference type="PROSITE" id="PS51194">
    <property type="entry name" value="HELICASE_CTER"/>
    <property type="match status" value="1"/>
</dbReference>
<protein>
    <recommendedName>
        <fullName evidence="9">DEAD-box ATP-dependent RNA helicase CshA</fullName>
        <ecNumber evidence="9">3.6.4.13</ecNumber>
    </recommendedName>
</protein>
<dbReference type="Proteomes" id="UP000237923">
    <property type="component" value="Unassembled WGS sequence"/>
</dbReference>
<dbReference type="InterPro" id="IPR027417">
    <property type="entry name" value="P-loop_NTPase"/>
</dbReference>
<keyword evidence="6 9" id="KW-0694">RNA-binding</keyword>
<dbReference type="HAMAP" id="MF_01493">
    <property type="entry name" value="DEAD_helicase_CshA"/>
    <property type="match status" value="1"/>
</dbReference>
<dbReference type="KEGG" id="lsu:A6B45_02195"/>
<keyword evidence="18" id="KW-1185">Reference proteome</keyword>
<dbReference type="PANTHER" id="PTHR47963:SF5">
    <property type="entry name" value="DEAD-BOX ATP-DEPENDENT RNA HELICASE CSHA"/>
    <property type="match status" value="1"/>
</dbReference>
<feature type="domain" description="Helicase ATP-binding" evidence="12">
    <location>
        <begin position="32"/>
        <end position="202"/>
    </location>
</feature>
<keyword evidence="2 9" id="KW-0547">Nucleotide-binding</keyword>
<dbReference type="PROSITE" id="PS51195">
    <property type="entry name" value="Q_MOTIF"/>
    <property type="match status" value="1"/>
</dbReference>
<dbReference type="EC" id="3.6.4.13" evidence="9"/>
<evidence type="ECO:0000259" key="14">
    <source>
        <dbReference type="PROSITE" id="PS51195"/>
    </source>
</evidence>
<dbReference type="InterPro" id="IPR000629">
    <property type="entry name" value="RNA-helicase_DEAD-box_CS"/>
</dbReference>
<dbReference type="AlphaFoldDB" id="A0A2N9KB90"/>
<dbReference type="GeneID" id="99673582"/>
<reference evidence="15 18" key="1">
    <citation type="submission" date="2018-02" db="EMBL/GenBank/DDBJ databases">
        <authorList>
            <person name="Rodrigo-Torres L."/>
            <person name="Arahal R. D."/>
            <person name="Lucena T."/>
        </authorList>
    </citation>
    <scope>NUCLEOTIDE SEQUENCE [LARGE SCALE GENOMIC DNA]</scope>
    <source>
        <strain evidence="15 18">CECT 8486</strain>
    </source>
</reference>
<feature type="compositionally biased region" description="Gly residues" evidence="11">
    <location>
        <begin position="445"/>
        <end position="466"/>
    </location>
</feature>
<dbReference type="GO" id="GO:0009409">
    <property type="term" value="P:response to cold"/>
    <property type="evidence" value="ECO:0007669"/>
    <property type="project" value="TreeGrafter"/>
</dbReference>
<dbReference type="PROSITE" id="PS00039">
    <property type="entry name" value="DEAD_ATP_HELICASE"/>
    <property type="match status" value="1"/>
</dbReference>
<evidence type="ECO:0000256" key="5">
    <source>
        <dbReference type="ARBA" id="ARBA00022840"/>
    </source>
</evidence>
<organism evidence="16 17">
    <name type="scientific">Leuconostoc suionicum</name>
    <dbReference type="NCBI Taxonomy" id="1511761"/>
    <lineage>
        <taxon>Bacteria</taxon>
        <taxon>Bacillati</taxon>
        <taxon>Bacillota</taxon>
        <taxon>Bacilli</taxon>
        <taxon>Lactobacillales</taxon>
        <taxon>Lactobacillaceae</taxon>
        <taxon>Leuconostoc</taxon>
    </lineage>
</organism>
<evidence type="ECO:0000256" key="10">
    <source>
        <dbReference type="PROSITE-ProRule" id="PRU00552"/>
    </source>
</evidence>
<evidence type="ECO:0000256" key="8">
    <source>
        <dbReference type="ARBA" id="ARBA00047984"/>
    </source>
</evidence>
<comment type="subunit">
    <text evidence="9">Oligomerizes, may be a member of the RNA degradosome.</text>
</comment>
<keyword evidence="7 9" id="KW-0346">Stress response</keyword>
<dbReference type="RefSeq" id="WP_072613148.1">
    <property type="nucleotide sequence ID" value="NZ_AP017935.1"/>
</dbReference>
<dbReference type="PROSITE" id="PS51192">
    <property type="entry name" value="HELICASE_ATP_BIND_1"/>
    <property type="match status" value="1"/>
</dbReference>
<dbReference type="FunFam" id="3.40.50.300:FF:000108">
    <property type="entry name" value="ATP-dependent RNA helicase RhlE"/>
    <property type="match status" value="1"/>
</dbReference>
<keyword evidence="1 9" id="KW-0963">Cytoplasm</keyword>
<name>A0A2N9KB90_9LACO</name>
<sequence>MKFSELGLSQDILDAITTHGYVEATPIQEKTIPLTLAGRDVIGQAQTGTGKTAAFGLPILEHIDLNNKNIQALIVSPTRELAIQTAEELKKLGRDKRVDVQVVFGGADIRRQIQNLKSHPQILVGTPGRLLDHINRKTVKIDNVRTLVLDEADEMLNMGFLDDIEAIISKTPAERQTLLFSATMPPAIKRIGVKFMTNPEHIQIEAKELTTDLVDQYFVRMRENEKFDTMTRIFDVQAPKLAIVFGRTKRRVEELSRGLEARGYHAAGLHGDLTQQMRSRVLAQFKSHEINILVATDVAARGLDVKDVSHVYNFDIPQDPESYVHRIGRTGRAGAKGVSVTFVAPNEMDYLRAVEDLTKKRMTPLEPASLKDARIGKINNAAGEVAKLIDTTEVSEIQSQVDALTAKYTAEQLAAALLSSVADLEKQNTPVEITRERPLPRRKGGNGGSRGGSRNGGGRRNSGGYRGNRERRGNGDTRGNDRRRGGGGVASSERRFGDYKRRDGRSTESRRNSSGGSRREFTVREKD</sequence>
<comment type="catalytic activity">
    <reaction evidence="8 9">
        <text>ATP + H2O = ADP + phosphate + H(+)</text>
        <dbReference type="Rhea" id="RHEA:13065"/>
        <dbReference type="ChEBI" id="CHEBI:15377"/>
        <dbReference type="ChEBI" id="CHEBI:15378"/>
        <dbReference type="ChEBI" id="CHEBI:30616"/>
        <dbReference type="ChEBI" id="CHEBI:43474"/>
        <dbReference type="ChEBI" id="CHEBI:456216"/>
        <dbReference type="EC" id="3.6.4.13"/>
    </reaction>
</comment>
<feature type="domain" description="Helicase C-terminal" evidence="13">
    <location>
        <begin position="213"/>
        <end position="374"/>
    </location>
</feature>
<evidence type="ECO:0000256" key="6">
    <source>
        <dbReference type="ARBA" id="ARBA00022884"/>
    </source>
</evidence>
<dbReference type="GO" id="GO:0005829">
    <property type="term" value="C:cytosol"/>
    <property type="evidence" value="ECO:0007669"/>
    <property type="project" value="TreeGrafter"/>
</dbReference>
<dbReference type="SMART" id="SM00487">
    <property type="entry name" value="DEXDc"/>
    <property type="match status" value="1"/>
</dbReference>
<feature type="domain" description="DEAD-box RNA helicase Q" evidence="14">
    <location>
        <begin position="1"/>
        <end position="29"/>
    </location>
</feature>
<feature type="short sequence motif" description="Q motif" evidence="10">
    <location>
        <begin position="1"/>
        <end position="29"/>
    </location>
</feature>
<dbReference type="GO" id="GO:0003724">
    <property type="term" value="F:RNA helicase activity"/>
    <property type="evidence" value="ECO:0007669"/>
    <property type="project" value="UniProtKB-UniRule"/>
</dbReference>
<feature type="compositionally biased region" description="Basic and acidic residues" evidence="11">
    <location>
        <begin position="467"/>
        <end position="484"/>
    </location>
</feature>
<gene>
    <name evidence="9 16" type="primary">cshA</name>
    <name evidence="15" type="ORF">LES8486_01077</name>
    <name evidence="16" type="ORF">LES9216_01224</name>
</gene>
<keyword evidence="5 9" id="KW-0067">ATP-binding</keyword>
<feature type="compositionally biased region" description="Basic and acidic residues" evidence="11">
    <location>
        <begin position="492"/>
        <end position="527"/>
    </location>
</feature>
<dbReference type="InterPro" id="IPR014014">
    <property type="entry name" value="RNA_helicase_DEAD_Q_motif"/>
</dbReference>
<evidence type="ECO:0000256" key="2">
    <source>
        <dbReference type="ARBA" id="ARBA00022741"/>
    </source>
</evidence>
<reference evidence="16 17" key="2">
    <citation type="submission" date="2018-02" db="EMBL/GenBank/DDBJ databases">
        <authorList>
            <person name="Cohen D.B."/>
            <person name="Kent A.D."/>
        </authorList>
    </citation>
    <scope>NUCLEOTIDE SEQUENCE [LARGE SCALE GENOMIC DNA]</scope>
    <source>
        <strain evidence="16 17">CECT 9216</strain>
    </source>
</reference>
<evidence type="ECO:0000259" key="12">
    <source>
        <dbReference type="PROSITE" id="PS51192"/>
    </source>
</evidence>
<dbReference type="Proteomes" id="UP000239237">
    <property type="component" value="Unassembled WGS sequence"/>
</dbReference>
<dbReference type="CDD" id="cd00268">
    <property type="entry name" value="DEADc"/>
    <property type="match status" value="1"/>
</dbReference>
<dbReference type="GO" id="GO:0006401">
    <property type="term" value="P:RNA catabolic process"/>
    <property type="evidence" value="ECO:0007669"/>
    <property type="project" value="UniProtKB-UniRule"/>
</dbReference>
<keyword evidence="3 9" id="KW-0378">Hydrolase</keyword>
<dbReference type="EMBL" id="OKQR01000001">
    <property type="protein sequence ID" value="SPD92076.1"/>
    <property type="molecule type" value="Genomic_DNA"/>
</dbReference>
<proteinExistence type="inferred from homology"/>
<dbReference type="GO" id="GO:0033592">
    <property type="term" value="F:RNA strand annealing activity"/>
    <property type="evidence" value="ECO:0007669"/>
    <property type="project" value="TreeGrafter"/>
</dbReference>
<comment type="subcellular location">
    <subcellularLocation>
        <location evidence="9">Cytoplasm</location>
    </subcellularLocation>
</comment>
<evidence type="ECO:0000256" key="4">
    <source>
        <dbReference type="ARBA" id="ARBA00022806"/>
    </source>
</evidence>
<dbReference type="InterPro" id="IPR011545">
    <property type="entry name" value="DEAD/DEAH_box_helicase_dom"/>
</dbReference>
<dbReference type="GO" id="GO:0005840">
    <property type="term" value="C:ribosome"/>
    <property type="evidence" value="ECO:0007669"/>
    <property type="project" value="TreeGrafter"/>
</dbReference>
<dbReference type="EMBL" id="OKQU01000001">
    <property type="protein sequence ID" value="SPE07355.1"/>
    <property type="molecule type" value="Genomic_DNA"/>
</dbReference>
<evidence type="ECO:0000256" key="9">
    <source>
        <dbReference type="HAMAP-Rule" id="MF_01493"/>
    </source>
</evidence>
<dbReference type="GO" id="GO:0016787">
    <property type="term" value="F:hydrolase activity"/>
    <property type="evidence" value="ECO:0007669"/>
    <property type="project" value="UniProtKB-KW"/>
</dbReference>
<dbReference type="PANTHER" id="PTHR47963">
    <property type="entry name" value="DEAD-BOX ATP-DEPENDENT RNA HELICASE 47, MITOCHONDRIAL"/>
    <property type="match status" value="1"/>
</dbReference>
<dbReference type="SUPFAM" id="SSF52540">
    <property type="entry name" value="P-loop containing nucleoside triphosphate hydrolases"/>
    <property type="match status" value="1"/>
</dbReference>
<evidence type="ECO:0000313" key="18">
    <source>
        <dbReference type="Proteomes" id="UP000239237"/>
    </source>
</evidence>
<dbReference type="InterPro" id="IPR014001">
    <property type="entry name" value="Helicase_ATP-bd"/>
</dbReference>
<evidence type="ECO:0000256" key="7">
    <source>
        <dbReference type="ARBA" id="ARBA00023016"/>
    </source>
</evidence>
<keyword evidence="4 9" id="KW-0347">Helicase</keyword>
<dbReference type="InterPro" id="IPR030880">
    <property type="entry name" value="DEAD_helicase_CshA"/>
</dbReference>
<dbReference type="Gene3D" id="3.40.50.300">
    <property type="entry name" value="P-loop containing nucleotide triphosphate hydrolases"/>
    <property type="match status" value="2"/>
</dbReference>
<comment type="function">
    <text evidence="9">DEAD-box RNA helicase possibly involved in RNA degradation. Unwinds dsRNA in both 5'- and 3'-directions, has RNA-dependent ATPase activity.</text>
</comment>